<feature type="non-terminal residue" evidence="2">
    <location>
        <position position="1"/>
    </location>
</feature>
<dbReference type="PANTHER" id="PTHR11669">
    <property type="entry name" value="REPLICATION FACTOR C / DNA POLYMERASE III GAMMA-TAU SUBUNIT"/>
    <property type="match status" value="1"/>
</dbReference>
<dbReference type="PANTHER" id="PTHR11669:SF1">
    <property type="entry name" value="REPLICATION FACTOR C SUBUNIT 3"/>
    <property type="match status" value="1"/>
</dbReference>
<dbReference type="GO" id="GO:0003689">
    <property type="term" value="F:DNA clamp loader activity"/>
    <property type="evidence" value="ECO:0007669"/>
    <property type="project" value="TreeGrafter"/>
</dbReference>
<keyword evidence="3" id="KW-1185">Reference proteome</keyword>
<proteinExistence type="predicted"/>
<evidence type="ECO:0000313" key="3">
    <source>
        <dbReference type="Proteomes" id="UP000593575"/>
    </source>
</evidence>
<accession>A0A7J9KFU1</accession>
<dbReference type="GO" id="GO:0005634">
    <property type="term" value="C:nucleus"/>
    <property type="evidence" value="ECO:0007669"/>
    <property type="project" value="TreeGrafter"/>
</dbReference>
<dbReference type="Proteomes" id="UP000593575">
    <property type="component" value="Unassembled WGS sequence"/>
</dbReference>
<dbReference type="AlphaFoldDB" id="A0A7J9KFU1"/>
<dbReference type="GO" id="GO:0006261">
    <property type="term" value="P:DNA-templated DNA replication"/>
    <property type="evidence" value="ECO:0007669"/>
    <property type="project" value="TreeGrafter"/>
</dbReference>
<comment type="caution">
    <text evidence="2">The sequence shown here is derived from an EMBL/GenBank/DDBJ whole genome shotgun (WGS) entry which is preliminary data.</text>
</comment>
<reference evidence="2 3" key="1">
    <citation type="journal article" date="2019" name="Genome Biol. Evol.">
        <title>Insights into the evolution of the New World diploid cottons (Gossypium, subgenus Houzingenia) based on genome sequencing.</title>
        <authorList>
            <person name="Grover C.E."/>
            <person name="Arick M.A. 2nd"/>
            <person name="Thrash A."/>
            <person name="Conover J.L."/>
            <person name="Sanders W.S."/>
            <person name="Peterson D.G."/>
            <person name="Frelichowski J.E."/>
            <person name="Scheffler J.A."/>
            <person name="Scheffler B.E."/>
            <person name="Wendel J.F."/>
        </authorList>
    </citation>
    <scope>NUCLEOTIDE SEQUENCE [LARGE SCALE GENOMIC DNA]</scope>
    <source>
        <strain evidence="2">6</strain>
        <tissue evidence="2">Leaf</tissue>
    </source>
</reference>
<dbReference type="EMBL" id="JABFAE010415048">
    <property type="protein sequence ID" value="MBA0845367.1"/>
    <property type="molecule type" value="Genomic_DNA"/>
</dbReference>
<organism evidence="2 3">
    <name type="scientific">Gossypium armourianum</name>
    <dbReference type="NCBI Taxonomy" id="34283"/>
    <lineage>
        <taxon>Eukaryota</taxon>
        <taxon>Viridiplantae</taxon>
        <taxon>Streptophyta</taxon>
        <taxon>Embryophyta</taxon>
        <taxon>Tracheophyta</taxon>
        <taxon>Spermatophyta</taxon>
        <taxon>Magnoliopsida</taxon>
        <taxon>eudicotyledons</taxon>
        <taxon>Gunneridae</taxon>
        <taxon>Pentapetalae</taxon>
        <taxon>rosids</taxon>
        <taxon>malvids</taxon>
        <taxon>Malvales</taxon>
        <taxon>Malvaceae</taxon>
        <taxon>Malvoideae</taxon>
        <taxon>Gossypium</taxon>
    </lineage>
</organism>
<evidence type="ECO:0000256" key="1">
    <source>
        <dbReference type="ARBA" id="ARBA00022705"/>
    </source>
</evidence>
<gene>
    <name evidence="2" type="ORF">Goarm_023198</name>
</gene>
<name>A0A7J9KFU1_9ROSI</name>
<protein>
    <submittedName>
        <fullName evidence="2">Uncharacterized protein</fullName>
    </submittedName>
</protein>
<sequence>YQIVKVLEFIGKKEGLQLPSGFAARIAEKSNRNLRRAILSFETCRVQQYPFTSNQAILPMDWEEYISEIATDIMKEQSPKRFLPSTLKYLIVLLVQLLTVI</sequence>
<dbReference type="GO" id="GO:0005663">
    <property type="term" value="C:DNA replication factor C complex"/>
    <property type="evidence" value="ECO:0007669"/>
    <property type="project" value="TreeGrafter"/>
</dbReference>
<dbReference type="FunFam" id="1.10.8.60:FF:000030">
    <property type="entry name" value="replication factor C subunit 3"/>
    <property type="match status" value="1"/>
</dbReference>
<dbReference type="InterPro" id="IPR050238">
    <property type="entry name" value="DNA_Rep/Repair_Clamp_Loader"/>
</dbReference>
<evidence type="ECO:0000313" key="2">
    <source>
        <dbReference type="EMBL" id="MBA0845367.1"/>
    </source>
</evidence>
<dbReference type="Gene3D" id="1.10.8.60">
    <property type="match status" value="1"/>
</dbReference>
<keyword evidence="1" id="KW-0235">DNA replication</keyword>
<dbReference type="GO" id="GO:0006281">
    <property type="term" value="P:DNA repair"/>
    <property type="evidence" value="ECO:0007669"/>
    <property type="project" value="TreeGrafter"/>
</dbReference>
<dbReference type="Pfam" id="PF21960">
    <property type="entry name" value="RCF1-5-like_lid"/>
    <property type="match status" value="1"/>
</dbReference>